<dbReference type="Proteomes" id="UP000036681">
    <property type="component" value="Unplaced"/>
</dbReference>
<dbReference type="WBParaSite" id="ALUE_0002330501-mRNA-1">
    <property type="protein sequence ID" value="ALUE_0002330501-mRNA-1"/>
    <property type="gene ID" value="ALUE_0002330501"/>
</dbReference>
<evidence type="ECO:0000313" key="1">
    <source>
        <dbReference type="Proteomes" id="UP000036681"/>
    </source>
</evidence>
<sequence>MVVRLAIVAKRLHAERTWSGHIREELRRKLPSRPHIAGRRCDGSKVRFRCSDEAPLVVKLGSSLALPYPVIRFALSKNAVFHTSKEMYEGTVRLMMEYGATVMEDLEHLKNGLFH</sequence>
<evidence type="ECO:0000313" key="2">
    <source>
        <dbReference type="WBParaSite" id="ALUE_0002330501-mRNA-1"/>
    </source>
</evidence>
<keyword evidence="1" id="KW-1185">Reference proteome</keyword>
<accession>A0A0M3IX27</accession>
<organism evidence="1 2">
    <name type="scientific">Ascaris lumbricoides</name>
    <name type="common">Giant roundworm</name>
    <dbReference type="NCBI Taxonomy" id="6252"/>
    <lineage>
        <taxon>Eukaryota</taxon>
        <taxon>Metazoa</taxon>
        <taxon>Ecdysozoa</taxon>
        <taxon>Nematoda</taxon>
        <taxon>Chromadorea</taxon>
        <taxon>Rhabditida</taxon>
        <taxon>Spirurina</taxon>
        <taxon>Ascaridomorpha</taxon>
        <taxon>Ascaridoidea</taxon>
        <taxon>Ascarididae</taxon>
        <taxon>Ascaris</taxon>
    </lineage>
</organism>
<dbReference type="AlphaFoldDB" id="A0A0M3IX27"/>
<proteinExistence type="predicted"/>
<protein>
    <submittedName>
        <fullName evidence="2">DUF371 domain-containing protein</fullName>
    </submittedName>
</protein>
<name>A0A0M3IX27_ASCLU</name>
<reference evidence="2" key="1">
    <citation type="submission" date="2017-02" db="UniProtKB">
        <authorList>
            <consortium name="WormBaseParasite"/>
        </authorList>
    </citation>
    <scope>IDENTIFICATION</scope>
</reference>